<reference evidence="6" key="2">
    <citation type="journal article" date="2024" name="Plant">
        <title>Genomic evolution and insights into agronomic trait innovations of Sesamum species.</title>
        <authorList>
            <person name="Miao H."/>
            <person name="Wang L."/>
            <person name="Qu L."/>
            <person name="Liu H."/>
            <person name="Sun Y."/>
            <person name="Le M."/>
            <person name="Wang Q."/>
            <person name="Wei S."/>
            <person name="Zheng Y."/>
            <person name="Lin W."/>
            <person name="Duan Y."/>
            <person name="Cao H."/>
            <person name="Xiong S."/>
            <person name="Wang X."/>
            <person name="Wei L."/>
            <person name="Li C."/>
            <person name="Ma Q."/>
            <person name="Ju M."/>
            <person name="Zhao R."/>
            <person name="Li G."/>
            <person name="Mu C."/>
            <person name="Tian Q."/>
            <person name="Mei H."/>
            <person name="Zhang T."/>
            <person name="Gao T."/>
            <person name="Zhang H."/>
        </authorList>
    </citation>
    <scope>NUCLEOTIDE SEQUENCE</scope>
    <source>
        <strain evidence="6">G01</strain>
    </source>
</reference>
<gene>
    <name evidence="6" type="ORF">Sangu_0006000</name>
</gene>
<dbReference type="AlphaFoldDB" id="A0AAW2RH60"/>
<keyword evidence="2" id="KW-0378">Hydrolase</keyword>
<feature type="domain" description="Retroviral polymerase SH3-like" evidence="5">
    <location>
        <begin position="94"/>
        <end position="142"/>
    </location>
</feature>
<dbReference type="SUPFAM" id="SSF56672">
    <property type="entry name" value="DNA/RNA polymerases"/>
    <property type="match status" value="1"/>
</dbReference>
<sequence>MPTFSSEPWDIASQDMCLLSTTEWSSGEKTQTPTTSGTALMFQACLPSQFWTEAILTATYIINRLPTSVLHWKTPYEVLYNRSVDYSMVRTFGCLAFATNVLPQKSKFTKRAYRCVFVGYAFGQKGYNLYDLDDKVLFVSRTCSSHDVDGSPKLIKRGKSLLYLLTKHLLVADGYSKLKLKANGSIDRYKARLVAKGYNQIEGIDYNESFSPVAKSVTVRLFFAIAVASNWHIHQMDINNAFLHGYLEEEIYMSPPDGYCLPPGQCLPIKAVTLYGLKQASRQWEPRVYYADCLHSGSFNQSMITVSSQRNQVIVFWCRFFTLMIFLLLALLQNSLLKLKTILIVYSLLRIWVLPKYFLGLEVARSPQGIVVTQTKYIKDIMTDTAIWLG</sequence>
<dbReference type="PANTHER" id="PTHR42648:SF31">
    <property type="entry name" value="RNA-DIRECTED DNA POLYMERASE"/>
    <property type="match status" value="1"/>
</dbReference>
<keyword evidence="1" id="KW-0479">Metal-binding</keyword>
<name>A0AAW2RH60_9LAMI</name>
<evidence type="ECO:0000259" key="4">
    <source>
        <dbReference type="Pfam" id="PF07727"/>
    </source>
</evidence>
<dbReference type="InterPro" id="IPR057670">
    <property type="entry name" value="SH3_retrovirus"/>
</dbReference>
<dbReference type="InterPro" id="IPR043502">
    <property type="entry name" value="DNA/RNA_pol_sf"/>
</dbReference>
<dbReference type="EMBL" id="JACGWK010000001">
    <property type="protein sequence ID" value="KAL0379417.1"/>
    <property type="molecule type" value="Genomic_DNA"/>
</dbReference>
<dbReference type="Pfam" id="PF07727">
    <property type="entry name" value="RVT_2"/>
    <property type="match status" value="1"/>
</dbReference>
<reference evidence="6" key="1">
    <citation type="submission" date="2020-06" db="EMBL/GenBank/DDBJ databases">
        <authorList>
            <person name="Li T."/>
            <person name="Hu X."/>
            <person name="Zhang T."/>
            <person name="Song X."/>
            <person name="Zhang H."/>
            <person name="Dai N."/>
            <person name="Sheng W."/>
            <person name="Hou X."/>
            <person name="Wei L."/>
        </authorList>
    </citation>
    <scope>NUCLEOTIDE SEQUENCE</scope>
    <source>
        <strain evidence="6">G01</strain>
        <tissue evidence="6">Leaf</tissue>
    </source>
</reference>
<evidence type="ECO:0000256" key="2">
    <source>
        <dbReference type="ARBA" id="ARBA00022801"/>
    </source>
</evidence>
<proteinExistence type="predicted"/>
<evidence type="ECO:0000259" key="5">
    <source>
        <dbReference type="Pfam" id="PF25597"/>
    </source>
</evidence>
<keyword evidence="3" id="KW-0472">Membrane</keyword>
<keyword evidence="3" id="KW-1133">Transmembrane helix</keyword>
<keyword evidence="3" id="KW-0812">Transmembrane</keyword>
<protein>
    <submittedName>
        <fullName evidence="6">Retrovirus-related Pol polyprotein from transposon RE2</fullName>
    </submittedName>
</protein>
<dbReference type="GO" id="GO:0046872">
    <property type="term" value="F:metal ion binding"/>
    <property type="evidence" value="ECO:0007669"/>
    <property type="project" value="UniProtKB-KW"/>
</dbReference>
<dbReference type="PANTHER" id="PTHR42648">
    <property type="entry name" value="TRANSPOSASE, PUTATIVE-RELATED"/>
    <property type="match status" value="1"/>
</dbReference>
<dbReference type="GO" id="GO:0016787">
    <property type="term" value="F:hydrolase activity"/>
    <property type="evidence" value="ECO:0007669"/>
    <property type="project" value="UniProtKB-KW"/>
</dbReference>
<feature type="domain" description="Reverse transcriptase Ty1/copia-type" evidence="4">
    <location>
        <begin position="185"/>
        <end position="385"/>
    </location>
</feature>
<dbReference type="InterPro" id="IPR012337">
    <property type="entry name" value="RNaseH-like_sf"/>
</dbReference>
<dbReference type="InterPro" id="IPR039537">
    <property type="entry name" value="Retrotran_Ty1/copia-like"/>
</dbReference>
<evidence type="ECO:0000256" key="3">
    <source>
        <dbReference type="SAM" id="Phobius"/>
    </source>
</evidence>
<organism evidence="6">
    <name type="scientific">Sesamum angustifolium</name>
    <dbReference type="NCBI Taxonomy" id="2727405"/>
    <lineage>
        <taxon>Eukaryota</taxon>
        <taxon>Viridiplantae</taxon>
        <taxon>Streptophyta</taxon>
        <taxon>Embryophyta</taxon>
        <taxon>Tracheophyta</taxon>
        <taxon>Spermatophyta</taxon>
        <taxon>Magnoliopsida</taxon>
        <taxon>eudicotyledons</taxon>
        <taxon>Gunneridae</taxon>
        <taxon>Pentapetalae</taxon>
        <taxon>asterids</taxon>
        <taxon>lamiids</taxon>
        <taxon>Lamiales</taxon>
        <taxon>Pedaliaceae</taxon>
        <taxon>Sesamum</taxon>
    </lineage>
</organism>
<feature type="transmembrane region" description="Helical" evidence="3">
    <location>
        <begin position="314"/>
        <end position="332"/>
    </location>
</feature>
<evidence type="ECO:0000256" key="1">
    <source>
        <dbReference type="ARBA" id="ARBA00022723"/>
    </source>
</evidence>
<evidence type="ECO:0000313" key="6">
    <source>
        <dbReference type="EMBL" id="KAL0379417.1"/>
    </source>
</evidence>
<dbReference type="Pfam" id="PF25597">
    <property type="entry name" value="SH3_retrovirus"/>
    <property type="match status" value="1"/>
</dbReference>
<comment type="caution">
    <text evidence="6">The sequence shown here is derived from an EMBL/GenBank/DDBJ whole genome shotgun (WGS) entry which is preliminary data.</text>
</comment>
<dbReference type="SUPFAM" id="SSF53098">
    <property type="entry name" value="Ribonuclease H-like"/>
    <property type="match status" value="1"/>
</dbReference>
<dbReference type="InterPro" id="IPR013103">
    <property type="entry name" value="RVT_2"/>
</dbReference>
<accession>A0AAW2RH60</accession>